<evidence type="ECO:0000256" key="1">
    <source>
        <dbReference type="ARBA" id="ARBA00004651"/>
    </source>
</evidence>
<feature type="domain" description="ABC transmembrane type-1" evidence="10">
    <location>
        <begin position="142"/>
        <end position="322"/>
    </location>
</feature>
<feature type="transmembrane region" description="Helical" evidence="9">
    <location>
        <begin position="190"/>
        <end position="221"/>
    </location>
</feature>
<proteinExistence type="inferred from homology"/>
<name>A0A7W6GJK9_9HYPH</name>
<evidence type="ECO:0000256" key="5">
    <source>
        <dbReference type="ARBA" id="ARBA00022692"/>
    </source>
</evidence>
<sequence length="337" mass="36608">MFLPGGGQYIAAWRHPGSPSDGATNFDFYPELAKVAGALDQQGLADPKGQTMTLQNTEKAILIGDGRRSFRRSFRANVEILNHPISLVGRFLSRYGVLLGFLLLWQVASHVGWFNSAVLPPLDTILVALWNGVVGGALLDDIAISLQRSGIAFLAAVVVAIPIGLFMGQIRAVDRALDPILQLFRQTSALALYPVFILLLGLGEASKVFVIFWATLFPLLLNTTSGVKEVDPKLIEMARVYGASRLTVFRRVVIPAAIPSIFVGLRLSATTALLLLIASEMIGANSGIGFQVMNAQYNFQIPLMFAAIFLLALLGLIVNYALVLLQKRLCQWSEVSN</sequence>
<comment type="function">
    <text evidence="8">Probably part of an ABC transporter complex. Probably responsible for the translocation of the substrate across the membrane.</text>
</comment>
<dbReference type="CDD" id="cd06261">
    <property type="entry name" value="TM_PBP2"/>
    <property type="match status" value="1"/>
</dbReference>
<evidence type="ECO:0000256" key="8">
    <source>
        <dbReference type="ARBA" id="ARBA00056719"/>
    </source>
</evidence>
<dbReference type="Gene3D" id="1.10.3720.10">
    <property type="entry name" value="MetI-like"/>
    <property type="match status" value="1"/>
</dbReference>
<gene>
    <name evidence="11" type="ORF">GGQ64_002896</name>
</gene>
<comment type="caution">
    <text evidence="11">The sequence shown here is derived from an EMBL/GenBank/DDBJ whole genome shotgun (WGS) entry which is preliminary data.</text>
</comment>
<evidence type="ECO:0000313" key="11">
    <source>
        <dbReference type="EMBL" id="MBB3977690.1"/>
    </source>
</evidence>
<dbReference type="PANTHER" id="PTHR30151">
    <property type="entry name" value="ALKANE SULFONATE ABC TRANSPORTER-RELATED, MEMBRANE SUBUNIT"/>
    <property type="match status" value="1"/>
</dbReference>
<comment type="subcellular location">
    <subcellularLocation>
        <location evidence="1 9">Cell membrane</location>
        <topology evidence="1 9">Multi-pass membrane protein</topology>
    </subcellularLocation>
</comment>
<feature type="transmembrane region" description="Helical" evidence="9">
    <location>
        <begin position="119"/>
        <end position="139"/>
    </location>
</feature>
<feature type="transmembrane region" description="Helical" evidence="9">
    <location>
        <begin position="95"/>
        <end position="113"/>
    </location>
</feature>
<keyword evidence="6 9" id="KW-1133">Transmembrane helix</keyword>
<reference evidence="11 12" key="1">
    <citation type="submission" date="2020-08" db="EMBL/GenBank/DDBJ databases">
        <title>Genomic Encyclopedia of Type Strains, Phase IV (KMG-IV): sequencing the most valuable type-strain genomes for metagenomic binning, comparative biology and taxonomic classification.</title>
        <authorList>
            <person name="Goeker M."/>
        </authorList>
    </citation>
    <scope>NUCLEOTIDE SEQUENCE [LARGE SCALE GENOMIC DNA]</scope>
    <source>
        <strain evidence="11 12">DSM 100211</strain>
    </source>
</reference>
<dbReference type="Proteomes" id="UP000574761">
    <property type="component" value="Unassembled WGS sequence"/>
</dbReference>
<feature type="transmembrane region" description="Helical" evidence="9">
    <location>
        <begin position="299"/>
        <end position="323"/>
    </location>
</feature>
<evidence type="ECO:0000259" key="10">
    <source>
        <dbReference type="PROSITE" id="PS50928"/>
    </source>
</evidence>
<evidence type="ECO:0000256" key="6">
    <source>
        <dbReference type="ARBA" id="ARBA00022989"/>
    </source>
</evidence>
<evidence type="ECO:0000256" key="9">
    <source>
        <dbReference type="RuleBase" id="RU363032"/>
    </source>
</evidence>
<feature type="transmembrane region" description="Helical" evidence="9">
    <location>
        <begin position="252"/>
        <end position="279"/>
    </location>
</feature>
<accession>A0A7W6GJK9</accession>
<dbReference type="InterPro" id="IPR035906">
    <property type="entry name" value="MetI-like_sf"/>
</dbReference>
<evidence type="ECO:0000256" key="7">
    <source>
        <dbReference type="ARBA" id="ARBA00023136"/>
    </source>
</evidence>
<protein>
    <submittedName>
        <fullName evidence="11">Sulfonate transport system permease protein</fullName>
    </submittedName>
</protein>
<dbReference type="Pfam" id="PF00528">
    <property type="entry name" value="BPD_transp_1"/>
    <property type="match status" value="1"/>
</dbReference>
<organism evidence="11 12">
    <name type="scientific">Mycoplana azooxidifex</name>
    <dbReference type="NCBI Taxonomy" id="1636188"/>
    <lineage>
        <taxon>Bacteria</taxon>
        <taxon>Pseudomonadati</taxon>
        <taxon>Pseudomonadota</taxon>
        <taxon>Alphaproteobacteria</taxon>
        <taxon>Hyphomicrobiales</taxon>
        <taxon>Rhizobiaceae</taxon>
        <taxon>Mycoplana</taxon>
    </lineage>
</organism>
<keyword evidence="5 9" id="KW-0812">Transmembrane</keyword>
<dbReference type="AlphaFoldDB" id="A0A7W6GJK9"/>
<dbReference type="InterPro" id="IPR000515">
    <property type="entry name" value="MetI-like"/>
</dbReference>
<evidence type="ECO:0000256" key="3">
    <source>
        <dbReference type="ARBA" id="ARBA00022448"/>
    </source>
</evidence>
<evidence type="ECO:0000313" key="12">
    <source>
        <dbReference type="Proteomes" id="UP000574761"/>
    </source>
</evidence>
<dbReference type="PROSITE" id="PS50928">
    <property type="entry name" value="ABC_TM1"/>
    <property type="match status" value="1"/>
</dbReference>
<comment type="similarity">
    <text evidence="2 9">Belongs to the binding-protein-dependent transport system permease family.</text>
</comment>
<keyword evidence="12" id="KW-1185">Reference proteome</keyword>
<dbReference type="SUPFAM" id="SSF161098">
    <property type="entry name" value="MetI-like"/>
    <property type="match status" value="1"/>
</dbReference>
<dbReference type="EMBL" id="JACIEE010000005">
    <property type="protein sequence ID" value="MBB3977690.1"/>
    <property type="molecule type" value="Genomic_DNA"/>
</dbReference>
<dbReference type="GO" id="GO:0042918">
    <property type="term" value="P:alkanesulfonate transmembrane transport"/>
    <property type="evidence" value="ECO:0007669"/>
    <property type="project" value="UniProtKB-ARBA"/>
</dbReference>
<evidence type="ECO:0000256" key="2">
    <source>
        <dbReference type="ARBA" id="ARBA00009306"/>
    </source>
</evidence>
<dbReference type="FunFam" id="1.10.3720.10:FF:000003">
    <property type="entry name" value="Aliphatic sulfonate ABC transporter permease"/>
    <property type="match status" value="1"/>
</dbReference>
<keyword evidence="7 9" id="KW-0472">Membrane</keyword>
<evidence type="ECO:0000256" key="4">
    <source>
        <dbReference type="ARBA" id="ARBA00022475"/>
    </source>
</evidence>
<keyword evidence="3 9" id="KW-0813">Transport</keyword>
<dbReference type="PANTHER" id="PTHR30151:SF38">
    <property type="entry name" value="ALIPHATIC SULFONATES TRANSPORT PERMEASE PROTEIN SSUC-RELATED"/>
    <property type="match status" value="1"/>
</dbReference>
<keyword evidence="4" id="KW-1003">Cell membrane</keyword>
<feature type="transmembrane region" description="Helical" evidence="9">
    <location>
        <begin position="151"/>
        <end position="170"/>
    </location>
</feature>
<dbReference type="GO" id="GO:0005886">
    <property type="term" value="C:plasma membrane"/>
    <property type="evidence" value="ECO:0007669"/>
    <property type="project" value="UniProtKB-SubCell"/>
</dbReference>